<feature type="compositionally biased region" description="Pro residues" evidence="1">
    <location>
        <begin position="106"/>
        <end position="115"/>
    </location>
</feature>
<accession>A0ABQ9WAH4</accession>
<feature type="region of interest" description="Disordered" evidence="1">
    <location>
        <begin position="91"/>
        <end position="166"/>
    </location>
</feature>
<evidence type="ECO:0000313" key="2">
    <source>
        <dbReference type="EMBL" id="KAK2118637.1"/>
    </source>
</evidence>
<evidence type="ECO:0000313" key="3">
    <source>
        <dbReference type="Proteomes" id="UP001266305"/>
    </source>
</evidence>
<gene>
    <name evidence="2" type="ORF">P7K49_000023</name>
</gene>
<dbReference type="EMBL" id="JASSZA010000001">
    <property type="protein sequence ID" value="KAK2118637.1"/>
    <property type="molecule type" value="Genomic_DNA"/>
</dbReference>
<proteinExistence type="predicted"/>
<keyword evidence="3" id="KW-1185">Reference proteome</keyword>
<dbReference type="Proteomes" id="UP001266305">
    <property type="component" value="Unassembled WGS sequence"/>
</dbReference>
<feature type="non-terminal residue" evidence="2">
    <location>
        <position position="1"/>
    </location>
</feature>
<protein>
    <recommendedName>
        <fullName evidence="4">RBPJ-interacting and tubulin-associated protein</fullName>
    </recommendedName>
</protein>
<evidence type="ECO:0008006" key="4">
    <source>
        <dbReference type="Google" id="ProtNLM"/>
    </source>
</evidence>
<organism evidence="2 3">
    <name type="scientific">Saguinus oedipus</name>
    <name type="common">Cotton-top tamarin</name>
    <name type="synonym">Oedipomidas oedipus</name>
    <dbReference type="NCBI Taxonomy" id="9490"/>
    <lineage>
        <taxon>Eukaryota</taxon>
        <taxon>Metazoa</taxon>
        <taxon>Chordata</taxon>
        <taxon>Craniata</taxon>
        <taxon>Vertebrata</taxon>
        <taxon>Euteleostomi</taxon>
        <taxon>Mammalia</taxon>
        <taxon>Eutheria</taxon>
        <taxon>Euarchontoglires</taxon>
        <taxon>Primates</taxon>
        <taxon>Haplorrhini</taxon>
        <taxon>Platyrrhini</taxon>
        <taxon>Cebidae</taxon>
        <taxon>Callitrichinae</taxon>
        <taxon>Saguinus</taxon>
    </lineage>
</organism>
<feature type="region of interest" description="Disordered" evidence="1">
    <location>
        <begin position="1"/>
        <end position="30"/>
    </location>
</feature>
<reference evidence="2 3" key="1">
    <citation type="submission" date="2023-05" db="EMBL/GenBank/DDBJ databases">
        <title>B98-5 Cell Line De Novo Hybrid Assembly: An Optical Mapping Approach.</title>
        <authorList>
            <person name="Kananen K."/>
            <person name="Auerbach J.A."/>
            <person name="Kautto E."/>
            <person name="Blachly J.S."/>
        </authorList>
    </citation>
    <scope>NUCLEOTIDE SEQUENCE [LARGE SCALE GENOMIC DNA]</scope>
    <source>
        <strain evidence="2">B95-8</strain>
        <tissue evidence="2">Cell line</tissue>
    </source>
</reference>
<sequence>APPLKRLLQLTSRKGPSLENSGTQCPSDSGKAAVILETRAPRRFCASRVGHLDPYTDPRDSGAPRGWASRHQVVLVRPLWPPLSCLMSSRLFTTGSSGEDGEAGSPPEPLPPWHFPGPDTAGVAERFPIQPKTGHLRAGTLTVPTHTPPTQGQWLREKHRTPAAST</sequence>
<feature type="compositionally biased region" description="Polar residues" evidence="1">
    <location>
        <begin position="9"/>
        <end position="27"/>
    </location>
</feature>
<feature type="compositionally biased region" description="Basic residues" evidence="1">
    <location>
        <begin position="157"/>
        <end position="166"/>
    </location>
</feature>
<evidence type="ECO:0000256" key="1">
    <source>
        <dbReference type="SAM" id="MobiDB-lite"/>
    </source>
</evidence>
<name>A0ABQ9WAH4_SAGOE</name>
<comment type="caution">
    <text evidence="2">The sequence shown here is derived from an EMBL/GenBank/DDBJ whole genome shotgun (WGS) entry which is preliminary data.</text>
</comment>
<feature type="compositionally biased region" description="Polar residues" evidence="1">
    <location>
        <begin position="142"/>
        <end position="153"/>
    </location>
</feature>